<protein>
    <submittedName>
        <fullName evidence="2">Uncharacterized protein</fullName>
    </submittedName>
</protein>
<feature type="signal peptide" evidence="1">
    <location>
        <begin position="1"/>
        <end position="23"/>
    </location>
</feature>
<reference evidence="2" key="1">
    <citation type="submission" date="2014-09" db="EMBL/GenBank/DDBJ databases">
        <authorList>
            <person name="Magalhaes I.L.F."/>
            <person name="Oliveira U."/>
            <person name="Santos F.R."/>
            <person name="Vidigal T.H.D.A."/>
            <person name="Brescovit A.D."/>
            <person name="Santos A.J."/>
        </authorList>
    </citation>
    <scope>NUCLEOTIDE SEQUENCE</scope>
    <source>
        <tissue evidence="2">Shoot tissue taken approximately 20 cm above the soil surface</tissue>
    </source>
</reference>
<dbReference type="AlphaFoldDB" id="A0A0A9AJ06"/>
<sequence>MIFILQHYSVLLFLFFFMNQAVSQLKVVCYSGFCSYVLC</sequence>
<organism evidence="2">
    <name type="scientific">Arundo donax</name>
    <name type="common">Giant reed</name>
    <name type="synonym">Donax arundinaceus</name>
    <dbReference type="NCBI Taxonomy" id="35708"/>
    <lineage>
        <taxon>Eukaryota</taxon>
        <taxon>Viridiplantae</taxon>
        <taxon>Streptophyta</taxon>
        <taxon>Embryophyta</taxon>
        <taxon>Tracheophyta</taxon>
        <taxon>Spermatophyta</taxon>
        <taxon>Magnoliopsida</taxon>
        <taxon>Liliopsida</taxon>
        <taxon>Poales</taxon>
        <taxon>Poaceae</taxon>
        <taxon>PACMAD clade</taxon>
        <taxon>Arundinoideae</taxon>
        <taxon>Arundineae</taxon>
        <taxon>Arundo</taxon>
    </lineage>
</organism>
<feature type="chain" id="PRO_5002042648" evidence="1">
    <location>
        <begin position="24"/>
        <end position="39"/>
    </location>
</feature>
<dbReference type="EMBL" id="GBRH01248950">
    <property type="protein sequence ID" value="JAD48945.1"/>
    <property type="molecule type" value="Transcribed_RNA"/>
</dbReference>
<reference evidence="2" key="2">
    <citation type="journal article" date="2015" name="Data Brief">
        <title>Shoot transcriptome of the giant reed, Arundo donax.</title>
        <authorList>
            <person name="Barrero R.A."/>
            <person name="Guerrero F.D."/>
            <person name="Moolhuijzen P."/>
            <person name="Goolsby J.A."/>
            <person name="Tidwell J."/>
            <person name="Bellgard S.E."/>
            <person name="Bellgard M.I."/>
        </authorList>
    </citation>
    <scope>NUCLEOTIDE SEQUENCE</scope>
    <source>
        <tissue evidence="2">Shoot tissue taken approximately 20 cm above the soil surface</tissue>
    </source>
</reference>
<keyword evidence="1" id="KW-0732">Signal</keyword>
<evidence type="ECO:0000313" key="2">
    <source>
        <dbReference type="EMBL" id="JAD48945.1"/>
    </source>
</evidence>
<name>A0A0A9AJ06_ARUDO</name>
<accession>A0A0A9AJ06</accession>
<proteinExistence type="predicted"/>
<evidence type="ECO:0000256" key="1">
    <source>
        <dbReference type="SAM" id="SignalP"/>
    </source>
</evidence>